<keyword evidence="1" id="KW-0812">Transmembrane</keyword>
<evidence type="ECO:0000313" key="2">
    <source>
        <dbReference type="EMBL" id="TDQ41609.1"/>
    </source>
</evidence>
<sequence length="65" mass="7811">MGWFAKAWVSFRVFIAFMLFTSLFYFAMTWIQNEYGYFQHEDVPSQNTEIEKVHMAPQEQSFIST</sequence>
<keyword evidence="1" id="KW-1133">Transmembrane helix</keyword>
<organism evidence="2 3">
    <name type="scientific">Aureibacillus halotolerans</name>
    <dbReference type="NCBI Taxonomy" id="1508390"/>
    <lineage>
        <taxon>Bacteria</taxon>
        <taxon>Bacillati</taxon>
        <taxon>Bacillota</taxon>
        <taxon>Bacilli</taxon>
        <taxon>Bacillales</taxon>
        <taxon>Bacillaceae</taxon>
        <taxon>Aureibacillus</taxon>
    </lineage>
</organism>
<dbReference type="Pfam" id="PF14004">
    <property type="entry name" value="DUF4227"/>
    <property type="match status" value="1"/>
</dbReference>
<dbReference type="EMBL" id="SNYJ01000003">
    <property type="protein sequence ID" value="TDQ41609.1"/>
    <property type="molecule type" value="Genomic_DNA"/>
</dbReference>
<dbReference type="InterPro" id="IPR025321">
    <property type="entry name" value="DUF4227"/>
</dbReference>
<feature type="transmembrane region" description="Helical" evidence="1">
    <location>
        <begin position="12"/>
        <end position="31"/>
    </location>
</feature>
<keyword evidence="1" id="KW-0472">Membrane</keyword>
<dbReference type="OrthoDB" id="2691647at2"/>
<keyword evidence="3" id="KW-1185">Reference proteome</keyword>
<name>A0A4R6U9T9_9BACI</name>
<proteinExistence type="predicted"/>
<protein>
    <submittedName>
        <fullName evidence="2">Uncharacterized protein DUF4227</fullName>
    </submittedName>
</protein>
<reference evidence="2 3" key="1">
    <citation type="submission" date="2019-03" db="EMBL/GenBank/DDBJ databases">
        <title>Genomic Encyclopedia of Type Strains, Phase IV (KMG-IV): sequencing the most valuable type-strain genomes for metagenomic binning, comparative biology and taxonomic classification.</title>
        <authorList>
            <person name="Goeker M."/>
        </authorList>
    </citation>
    <scope>NUCLEOTIDE SEQUENCE [LARGE SCALE GENOMIC DNA]</scope>
    <source>
        <strain evidence="2 3">DSM 28697</strain>
    </source>
</reference>
<gene>
    <name evidence="2" type="ORF">EV213_103188</name>
</gene>
<evidence type="ECO:0000256" key="1">
    <source>
        <dbReference type="SAM" id="Phobius"/>
    </source>
</evidence>
<accession>A0A4R6U9T9</accession>
<dbReference type="AlphaFoldDB" id="A0A4R6U9T9"/>
<dbReference type="Proteomes" id="UP000295632">
    <property type="component" value="Unassembled WGS sequence"/>
</dbReference>
<comment type="caution">
    <text evidence="2">The sequence shown here is derived from an EMBL/GenBank/DDBJ whole genome shotgun (WGS) entry which is preliminary data.</text>
</comment>
<evidence type="ECO:0000313" key="3">
    <source>
        <dbReference type="Proteomes" id="UP000295632"/>
    </source>
</evidence>
<dbReference type="RefSeq" id="WP_133579470.1">
    <property type="nucleotide sequence ID" value="NZ_SNYJ01000003.1"/>
</dbReference>